<evidence type="ECO:0000313" key="17">
    <source>
        <dbReference type="EMBL" id="MBV6341142.1"/>
    </source>
</evidence>
<evidence type="ECO:0000256" key="7">
    <source>
        <dbReference type="ARBA" id="ARBA00022795"/>
    </source>
</evidence>
<evidence type="ECO:0000256" key="8">
    <source>
        <dbReference type="ARBA" id="ARBA00022927"/>
    </source>
</evidence>
<evidence type="ECO:0000259" key="15">
    <source>
        <dbReference type="SMART" id="SM00382"/>
    </source>
</evidence>
<accession>A0ABS6RWY8</accession>
<keyword evidence="5" id="KW-1003">Cell membrane</keyword>
<feature type="domain" description="AAA+ ATPase" evidence="15">
    <location>
        <begin position="212"/>
        <end position="353"/>
    </location>
</feature>
<evidence type="ECO:0000256" key="12">
    <source>
        <dbReference type="ARBA" id="ARBA00025337"/>
    </source>
</evidence>
<keyword evidence="9" id="KW-0342">GTP-binding</keyword>
<evidence type="ECO:0000256" key="5">
    <source>
        <dbReference type="ARBA" id="ARBA00022475"/>
    </source>
</evidence>
<evidence type="ECO:0000259" key="16">
    <source>
        <dbReference type="SMART" id="SM00962"/>
    </source>
</evidence>
<dbReference type="RefSeq" id="WP_218251762.1">
    <property type="nucleotide sequence ID" value="NZ_JABXWD010000076.1"/>
</dbReference>
<dbReference type="SMART" id="SM00382">
    <property type="entry name" value="AAA"/>
    <property type="match status" value="1"/>
</dbReference>
<keyword evidence="17" id="KW-0969">Cilium</keyword>
<evidence type="ECO:0000256" key="14">
    <source>
        <dbReference type="SAM" id="MobiDB-lite"/>
    </source>
</evidence>
<feature type="domain" description="SRP54-type proteins GTP-binding" evidence="16">
    <location>
        <begin position="213"/>
        <end position="404"/>
    </location>
</feature>
<keyword evidence="18" id="KW-1185">Reference proteome</keyword>
<feature type="region of interest" description="Disordered" evidence="14">
    <location>
        <begin position="58"/>
        <end position="116"/>
    </location>
</feature>
<keyword evidence="7" id="KW-1005">Bacterial flagellum biogenesis</keyword>
<comment type="function">
    <text evidence="12">Necessary for flagellar biosynthesis. May be involved in translocation of the flagellum.</text>
</comment>
<evidence type="ECO:0000256" key="6">
    <source>
        <dbReference type="ARBA" id="ARBA00022741"/>
    </source>
</evidence>
<evidence type="ECO:0000256" key="4">
    <source>
        <dbReference type="ARBA" id="ARBA00022448"/>
    </source>
</evidence>
<reference evidence="17 18" key="1">
    <citation type="journal article" date="2020" name="J Geophys Res Biogeosci">
        <title>Magnetotaxis as an Adaptation to Enable Bacterial Shuttling of Microbial Sulfur and Sulfur Cycling Across Aquatic Oxic#Anoxic Interfaces.</title>
        <authorList>
            <person name="Li J."/>
            <person name="Liu P."/>
            <person name="Wang J."/>
            <person name="Roberts A.P."/>
            <person name="Pan Y."/>
        </authorList>
    </citation>
    <scope>NUCLEOTIDE SEQUENCE [LARGE SCALE GENOMIC DNA]</scope>
    <source>
        <strain evidence="17 18">MYR-1_YQ</strain>
    </source>
</reference>
<dbReference type="Proteomes" id="UP001196980">
    <property type="component" value="Unassembled WGS sequence"/>
</dbReference>
<dbReference type="SMART" id="SM00962">
    <property type="entry name" value="SRP54"/>
    <property type="match status" value="1"/>
</dbReference>
<dbReference type="EMBL" id="JABXWD010000076">
    <property type="protein sequence ID" value="MBV6341142.1"/>
    <property type="molecule type" value="Genomic_DNA"/>
</dbReference>
<dbReference type="InterPro" id="IPR020006">
    <property type="entry name" value="FlhF"/>
</dbReference>
<organism evidence="17 18">
    <name type="scientific">Candidatus Magnetobacterium casense</name>
    <dbReference type="NCBI Taxonomy" id="1455061"/>
    <lineage>
        <taxon>Bacteria</taxon>
        <taxon>Pseudomonadati</taxon>
        <taxon>Nitrospirota</taxon>
        <taxon>Thermodesulfovibrionia</taxon>
        <taxon>Thermodesulfovibrionales</taxon>
        <taxon>Candidatus Magnetobacteriaceae</taxon>
        <taxon>Candidatus Magnetobacterium</taxon>
    </lineage>
</organism>
<dbReference type="Pfam" id="PF00448">
    <property type="entry name" value="SRP54"/>
    <property type="match status" value="1"/>
</dbReference>
<gene>
    <name evidence="17" type="primary">flhF</name>
    <name evidence="17" type="ORF">HWQ67_06045</name>
</gene>
<dbReference type="PANTHER" id="PTHR43134">
    <property type="entry name" value="SIGNAL RECOGNITION PARTICLE RECEPTOR SUBUNIT ALPHA"/>
    <property type="match status" value="1"/>
</dbReference>
<comment type="caution">
    <text evidence="17">The sequence shown here is derived from an EMBL/GenBank/DDBJ whole genome shotgun (WGS) entry which is preliminary data.</text>
</comment>
<evidence type="ECO:0000256" key="13">
    <source>
        <dbReference type="NCBIfam" id="TIGR03499"/>
    </source>
</evidence>
<dbReference type="InterPro" id="IPR000897">
    <property type="entry name" value="SRP54_GTPase_dom"/>
</dbReference>
<dbReference type="InterPro" id="IPR003593">
    <property type="entry name" value="AAA+_ATPase"/>
</dbReference>
<evidence type="ECO:0000256" key="1">
    <source>
        <dbReference type="ARBA" id="ARBA00004413"/>
    </source>
</evidence>
<evidence type="ECO:0000256" key="10">
    <source>
        <dbReference type="ARBA" id="ARBA00023136"/>
    </source>
</evidence>
<proteinExistence type="inferred from homology"/>
<comment type="similarity">
    <text evidence="2">Belongs to the GTP-binding SRP family.</text>
</comment>
<dbReference type="SUPFAM" id="SSF52540">
    <property type="entry name" value="P-loop containing nucleoside triphosphate hydrolases"/>
    <property type="match status" value="1"/>
</dbReference>
<feature type="compositionally biased region" description="Basic and acidic residues" evidence="14">
    <location>
        <begin position="58"/>
        <end position="73"/>
    </location>
</feature>
<dbReference type="InterPro" id="IPR027417">
    <property type="entry name" value="P-loop_NTPase"/>
</dbReference>
<keyword evidence="17" id="KW-0282">Flagellum</keyword>
<dbReference type="CDD" id="cd17873">
    <property type="entry name" value="FlhF"/>
    <property type="match status" value="1"/>
</dbReference>
<comment type="subcellular location">
    <subcellularLocation>
        <location evidence="1">Cell membrane</location>
        <topology evidence="1">Peripheral membrane protein</topology>
        <orientation evidence="1">Cytoplasmic side</orientation>
    </subcellularLocation>
</comment>
<dbReference type="NCBIfam" id="TIGR03499">
    <property type="entry name" value="FlhF"/>
    <property type="match status" value="1"/>
</dbReference>
<dbReference type="Gene3D" id="3.40.50.300">
    <property type="entry name" value="P-loop containing nucleotide triphosphate hydrolases"/>
    <property type="match status" value="1"/>
</dbReference>
<feature type="compositionally biased region" description="Pro residues" evidence="14">
    <location>
        <begin position="80"/>
        <end position="90"/>
    </location>
</feature>
<dbReference type="PANTHER" id="PTHR43134:SF3">
    <property type="entry name" value="FLAGELLAR BIOSYNTHESIS PROTEIN FLHF"/>
    <property type="match status" value="1"/>
</dbReference>
<evidence type="ECO:0000256" key="3">
    <source>
        <dbReference type="ARBA" id="ARBA00014919"/>
    </source>
</evidence>
<keyword evidence="8" id="KW-0653">Protein transport</keyword>
<dbReference type="InterPro" id="IPR047040">
    <property type="entry name" value="FlhF__GTPase_dom"/>
</dbReference>
<keyword evidence="11" id="KW-1006">Bacterial flagellum protein export</keyword>
<evidence type="ECO:0000256" key="9">
    <source>
        <dbReference type="ARBA" id="ARBA00023134"/>
    </source>
</evidence>
<protein>
    <recommendedName>
        <fullName evidence="3 13">Flagellar biosynthesis protein FlhF</fullName>
    </recommendedName>
</protein>
<keyword evidence="17" id="KW-0966">Cell projection</keyword>
<evidence type="ECO:0000256" key="11">
    <source>
        <dbReference type="ARBA" id="ARBA00023225"/>
    </source>
</evidence>
<name>A0ABS6RWY8_9BACT</name>
<keyword evidence="4" id="KW-0813">Transport</keyword>
<keyword evidence="10" id="KW-0472">Membrane</keyword>
<evidence type="ECO:0000256" key="2">
    <source>
        <dbReference type="ARBA" id="ARBA00008531"/>
    </source>
</evidence>
<evidence type="ECO:0000313" key="18">
    <source>
        <dbReference type="Proteomes" id="UP001196980"/>
    </source>
</evidence>
<sequence length="408" mass="45874">MKIKKYQAKTFAEALVLVKKELSEDAIILSTEEKGGDTPFVEVTAAVDYDINKIRPINDKREVHKDHLRKDSAGKAAPVKPKPTEPPAPVQTPQSAQENSPKEDPPAKMVTPAPDPKVKIAETYTADFKLLVKRLTEDIKGEIESLRDTLQDMKNLGYEMALPPKKRMLLYFLRERSIREEYAILLCEKARDVNDVLPLLLGNLKVKKRGSDMKAIMLLGPTGVGKTTTVAKLAANSIKEGKKAAIINLDTYRIGAVEQVRIYARILGIPLSVVTNTKELKSNLMRYAETKDVIYIDTTGRSPKDEEYLEGINDICQTEVPLELHLIMSVNSDDEFLTEAYRYYRRLPINYLGFTKVDEAVRFGSIYNLLMTYQKPIAYLTTGQKVPDDIEFATVDLLANLILKKGVL</sequence>
<keyword evidence="6" id="KW-0547">Nucleotide-binding</keyword>